<protein>
    <submittedName>
        <fullName evidence="1">Uncharacterized protein</fullName>
    </submittedName>
</protein>
<proteinExistence type="predicted"/>
<dbReference type="Proteomes" id="UP000632377">
    <property type="component" value="Unassembled WGS sequence"/>
</dbReference>
<comment type="caution">
    <text evidence="1">The sequence shown here is derived from an EMBL/GenBank/DDBJ whole genome shotgun (WGS) entry which is preliminary data.</text>
</comment>
<gene>
    <name evidence="1" type="ORF">JK636_22230</name>
</gene>
<keyword evidence="2" id="KW-1185">Reference proteome</keyword>
<dbReference type="EMBL" id="JAESWC010000019">
    <property type="protein sequence ID" value="MBL4938433.1"/>
    <property type="molecule type" value="Genomic_DNA"/>
</dbReference>
<sequence length="61" mass="6949">MIISSEHSLVGENCSEYESRYILHNMSNTNLARNCAGCLNYVKGECKKGLFNELYESLRTN</sequence>
<evidence type="ECO:0000313" key="2">
    <source>
        <dbReference type="Proteomes" id="UP000632377"/>
    </source>
</evidence>
<organism evidence="1 2">
    <name type="scientific">Clostridium rhizosphaerae</name>
    <dbReference type="NCBI Taxonomy" id="2803861"/>
    <lineage>
        <taxon>Bacteria</taxon>
        <taxon>Bacillati</taxon>
        <taxon>Bacillota</taxon>
        <taxon>Clostridia</taxon>
        <taxon>Eubacteriales</taxon>
        <taxon>Clostridiaceae</taxon>
        <taxon>Clostridium</taxon>
    </lineage>
</organism>
<accession>A0ABS1TGD3</accession>
<evidence type="ECO:0000313" key="1">
    <source>
        <dbReference type="EMBL" id="MBL4938433.1"/>
    </source>
</evidence>
<dbReference type="RefSeq" id="WP_202751173.1">
    <property type="nucleotide sequence ID" value="NZ_JAESWC010000019.1"/>
</dbReference>
<reference evidence="1 2" key="1">
    <citation type="submission" date="2021-01" db="EMBL/GenBank/DDBJ databases">
        <title>Genome public.</title>
        <authorList>
            <person name="Liu C."/>
            <person name="Sun Q."/>
        </authorList>
    </citation>
    <scope>NUCLEOTIDE SEQUENCE [LARGE SCALE GENOMIC DNA]</scope>
    <source>
        <strain evidence="1 2">YIM B02515</strain>
    </source>
</reference>
<name>A0ABS1TGD3_9CLOT</name>